<feature type="chain" id="PRO_5035304735" evidence="2">
    <location>
        <begin position="19"/>
        <end position="135"/>
    </location>
</feature>
<dbReference type="EMBL" id="BNCP01000010">
    <property type="protein sequence ID" value="GIL77301.1"/>
    <property type="molecule type" value="Genomic_DNA"/>
</dbReference>
<evidence type="ECO:0000313" key="3">
    <source>
        <dbReference type="EMBL" id="GIL77301.1"/>
    </source>
</evidence>
<dbReference type="Proteomes" id="UP000747110">
    <property type="component" value="Unassembled WGS sequence"/>
</dbReference>
<keyword evidence="4" id="KW-1185">Reference proteome</keyword>
<name>A0A8J4FMV4_9CHLO</name>
<evidence type="ECO:0000256" key="2">
    <source>
        <dbReference type="SAM" id="SignalP"/>
    </source>
</evidence>
<feature type="non-terminal residue" evidence="3">
    <location>
        <position position="1"/>
    </location>
</feature>
<dbReference type="AlphaFoldDB" id="A0A8J4FMV4"/>
<feature type="non-terminal residue" evidence="3">
    <location>
        <position position="135"/>
    </location>
</feature>
<reference evidence="3" key="1">
    <citation type="journal article" date="2021" name="Proc. Natl. Acad. Sci. U.S.A.">
        <title>Three genomes in the algal genus Volvox reveal the fate of a haploid sex-determining region after a transition to homothallism.</title>
        <authorList>
            <person name="Yamamoto K."/>
            <person name="Hamaji T."/>
            <person name="Kawai-Toyooka H."/>
            <person name="Matsuzaki R."/>
            <person name="Takahashi F."/>
            <person name="Nishimura Y."/>
            <person name="Kawachi M."/>
            <person name="Noguchi H."/>
            <person name="Minakuchi Y."/>
            <person name="Umen J.G."/>
            <person name="Toyoda A."/>
            <person name="Nozaki H."/>
        </authorList>
    </citation>
    <scope>NUCLEOTIDE SEQUENCE</scope>
    <source>
        <strain evidence="3">NIES-3786</strain>
    </source>
</reference>
<proteinExistence type="predicted"/>
<evidence type="ECO:0000256" key="1">
    <source>
        <dbReference type="SAM" id="MobiDB-lite"/>
    </source>
</evidence>
<evidence type="ECO:0000313" key="4">
    <source>
        <dbReference type="Proteomes" id="UP000747110"/>
    </source>
</evidence>
<protein>
    <submittedName>
        <fullName evidence="3">Uncharacterized protein</fullName>
    </submittedName>
</protein>
<keyword evidence="2" id="KW-0732">Signal</keyword>
<feature type="signal peptide" evidence="2">
    <location>
        <begin position="1"/>
        <end position="18"/>
    </location>
</feature>
<sequence>GEIRLWLAAGTMFNEILLWRLPLLPSPAPGDRGSGSGRECPWLPPALGTTSVPCPPNKVRDDVVTRYPTTGNDCLEATSTASMAPDYGYGGYAAATANAAHGAPLHDTVPEWPYHAPSDGDRLMQLAARYAALDM</sequence>
<accession>A0A8J4FMV4</accession>
<comment type="caution">
    <text evidence="3">The sequence shown here is derived from an EMBL/GenBank/DDBJ whole genome shotgun (WGS) entry which is preliminary data.</text>
</comment>
<organism evidence="3 4">
    <name type="scientific">Volvox reticuliferus</name>
    <dbReference type="NCBI Taxonomy" id="1737510"/>
    <lineage>
        <taxon>Eukaryota</taxon>
        <taxon>Viridiplantae</taxon>
        <taxon>Chlorophyta</taxon>
        <taxon>core chlorophytes</taxon>
        <taxon>Chlorophyceae</taxon>
        <taxon>CS clade</taxon>
        <taxon>Chlamydomonadales</taxon>
        <taxon>Volvocaceae</taxon>
        <taxon>Volvox</taxon>
    </lineage>
</organism>
<gene>
    <name evidence="3" type="ORF">Vretifemale_6732</name>
</gene>
<feature type="region of interest" description="Disordered" evidence="1">
    <location>
        <begin position="28"/>
        <end position="54"/>
    </location>
</feature>